<evidence type="ECO:0000313" key="2">
    <source>
        <dbReference type="EMBL" id="TCP01521.1"/>
    </source>
</evidence>
<accession>A0A4R2M629</accession>
<name>A0A4R2M629_RUBGE</name>
<protein>
    <submittedName>
        <fullName evidence="2">Uncharacterized protein</fullName>
    </submittedName>
</protein>
<dbReference type="EMBL" id="SLXD01000009">
    <property type="protein sequence ID" value="TCP01521.1"/>
    <property type="molecule type" value="Genomic_DNA"/>
</dbReference>
<evidence type="ECO:0000313" key="3">
    <source>
        <dbReference type="Proteomes" id="UP000295106"/>
    </source>
</evidence>
<dbReference type="AlphaFoldDB" id="A0A4R2M629"/>
<feature type="region of interest" description="Disordered" evidence="1">
    <location>
        <begin position="74"/>
        <end position="107"/>
    </location>
</feature>
<dbReference type="Proteomes" id="UP000295106">
    <property type="component" value="Unassembled WGS sequence"/>
</dbReference>
<proteinExistence type="predicted"/>
<comment type="caution">
    <text evidence="2">The sequence shown here is derived from an EMBL/GenBank/DDBJ whole genome shotgun (WGS) entry which is preliminary data.</text>
</comment>
<feature type="compositionally biased region" description="Basic and acidic residues" evidence="1">
    <location>
        <begin position="78"/>
        <end position="88"/>
    </location>
</feature>
<organism evidence="2 3">
    <name type="scientific">Rubrivivax gelatinosus</name>
    <name type="common">Rhodocyclus gelatinosus</name>
    <name type="synonym">Rhodopseudomonas gelatinosa</name>
    <dbReference type="NCBI Taxonomy" id="28068"/>
    <lineage>
        <taxon>Bacteria</taxon>
        <taxon>Pseudomonadati</taxon>
        <taxon>Pseudomonadota</taxon>
        <taxon>Betaproteobacteria</taxon>
        <taxon>Burkholderiales</taxon>
        <taxon>Sphaerotilaceae</taxon>
        <taxon>Rubrivivax</taxon>
    </lineage>
</organism>
<reference evidence="2 3" key="1">
    <citation type="submission" date="2019-03" db="EMBL/GenBank/DDBJ databases">
        <title>Genomic Encyclopedia of Type Strains, Phase IV (KMG-IV): sequencing the most valuable type-strain genomes for metagenomic binning, comparative biology and taxonomic classification.</title>
        <authorList>
            <person name="Goeker M."/>
        </authorList>
    </citation>
    <scope>NUCLEOTIDE SEQUENCE [LARGE SCALE GENOMIC DNA]</scope>
    <source>
        <strain evidence="2 3">DSM 1709</strain>
    </source>
</reference>
<gene>
    <name evidence="2" type="ORF">EV684_109160</name>
</gene>
<evidence type="ECO:0000256" key="1">
    <source>
        <dbReference type="SAM" id="MobiDB-lite"/>
    </source>
</evidence>
<feature type="compositionally biased region" description="Basic and acidic residues" evidence="1">
    <location>
        <begin position="95"/>
        <end position="107"/>
    </location>
</feature>
<sequence length="107" mass="12562">MMTNQDVLNRLVRIYEDLFAHDGFGEIRIEMRLLKKGQKEVILHCGKQHRFVVDYSERQPLRWGVWKVVEAAAGSTAGERRAGADRRRSQLPIAFEDRRRGGDRRQR</sequence>